<name>A0A2V5KXF5_9BACL</name>
<gene>
    <name evidence="1" type="ORF">DLM86_13605</name>
</gene>
<dbReference type="EMBL" id="QJVJ01000005">
    <property type="protein sequence ID" value="PYI54496.1"/>
    <property type="molecule type" value="Genomic_DNA"/>
</dbReference>
<evidence type="ECO:0000313" key="2">
    <source>
        <dbReference type="Proteomes" id="UP000247476"/>
    </source>
</evidence>
<evidence type="ECO:0000313" key="1">
    <source>
        <dbReference type="EMBL" id="PYI54496.1"/>
    </source>
</evidence>
<organism evidence="1 2">
    <name type="scientific">Paenibacillus flagellatus</name>
    <dbReference type="NCBI Taxonomy" id="2211139"/>
    <lineage>
        <taxon>Bacteria</taxon>
        <taxon>Bacillati</taxon>
        <taxon>Bacillota</taxon>
        <taxon>Bacilli</taxon>
        <taxon>Bacillales</taxon>
        <taxon>Paenibacillaceae</taxon>
        <taxon>Paenibacillus</taxon>
    </lineage>
</organism>
<accession>A0A2V5KXF5</accession>
<comment type="caution">
    <text evidence="1">The sequence shown here is derived from an EMBL/GenBank/DDBJ whole genome shotgun (WGS) entry which is preliminary data.</text>
</comment>
<proteinExistence type="predicted"/>
<dbReference type="AlphaFoldDB" id="A0A2V5KXF5"/>
<reference evidence="1 2" key="1">
    <citation type="submission" date="2018-05" db="EMBL/GenBank/DDBJ databases">
        <title>Paenibacillus flagellatus sp. nov., isolated from selenium mineral soil.</title>
        <authorList>
            <person name="Dai X."/>
        </authorList>
    </citation>
    <scope>NUCLEOTIDE SEQUENCE [LARGE SCALE GENOMIC DNA]</scope>
    <source>
        <strain evidence="1 2">DXL2</strain>
    </source>
</reference>
<protein>
    <submittedName>
        <fullName evidence="1">Uncharacterized protein</fullName>
    </submittedName>
</protein>
<dbReference type="RefSeq" id="WP_110840553.1">
    <property type="nucleotide sequence ID" value="NZ_QJVJ01000005.1"/>
</dbReference>
<sequence length="69" mass="8025">MSQSKRAVWLAASSDKGDRLLQIALEHTRLARRISEIRKMGLRAASALYDRIDELRRERDEIIAQFEGR</sequence>
<keyword evidence="2" id="KW-1185">Reference proteome</keyword>
<dbReference type="OrthoDB" id="2474962at2"/>
<dbReference type="Proteomes" id="UP000247476">
    <property type="component" value="Unassembled WGS sequence"/>
</dbReference>